<dbReference type="InterPro" id="IPR003804">
    <property type="entry name" value="Lactate_perm"/>
</dbReference>
<feature type="transmembrane region" description="Helical" evidence="8">
    <location>
        <begin position="115"/>
        <end position="134"/>
    </location>
</feature>
<comment type="caution">
    <text evidence="9">The sequence shown here is derived from an EMBL/GenBank/DDBJ whole genome shotgun (WGS) entry which is preliminary data.</text>
</comment>
<feature type="transmembrane region" description="Helical" evidence="8">
    <location>
        <begin position="204"/>
        <end position="226"/>
    </location>
</feature>
<protein>
    <recommendedName>
        <fullName evidence="8">L-lactate permease</fullName>
    </recommendedName>
</protein>
<feature type="transmembrane region" description="Helical" evidence="8">
    <location>
        <begin position="53"/>
        <end position="77"/>
    </location>
</feature>
<feature type="transmembrane region" description="Helical" evidence="8">
    <location>
        <begin position="178"/>
        <end position="197"/>
    </location>
</feature>
<evidence type="ECO:0000313" key="10">
    <source>
        <dbReference type="Proteomes" id="UP000662111"/>
    </source>
</evidence>
<comment type="similarity">
    <text evidence="2 8">Belongs to the lactate permease family.</text>
</comment>
<feature type="transmembrane region" description="Helical" evidence="8">
    <location>
        <begin position="261"/>
        <end position="281"/>
    </location>
</feature>
<sequence length="475" mass="47393">MLAALASLPLVVVSVLLAVRVSALRAALAGILIALGLVATVFRDRTDDLLPGLVSWLPTAVEVVVIIGGGIALARVMIVSGAQDVLARWLGRMTGGAVTTALLVVHGVTPFAESVTGFGVGVLVGVPLLAAAGFSPHRAAVLGLLGLCAVPWGALGPGNIVAARLIGSTPEAVGLATAWPNVVVTVGVGVAAVLMIPQGRTVRAVVAAVASGLVLATGILLSSLLIGMAPSGALGGLLAVAVHLAWRRLHGAPVTLPREVCRALAPYAVLLVGILASTLAVTRLDLTGPWSAVSSPALWLVLTCVFAVRWLGLDAGTTRPLLGEVAHLWRQTALPTAAFLGLGVLMVLGGLTVPIGDAIEASGPVALVVGPAVGAFGGFVTGSGAGSNSMFAAAQAAVAEGIGVSQLAFVGVQNAAAGMLTMASPARVLLAVRCAPTTGVAPQDRATLPRVTRSVLVVDVVLVAALAAWNLALLR</sequence>
<feature type="transmembrane region" description="Helical" evidence="8">
    <location>
        <begin position="361"/>
        <end position="380"/>
    </location>
</feature>
<keyword evidence="7 8" id="KW-0472">Membrane</keyword>
<dbReference type="EMBL" id="BMLB01000001">
    <property type="protein sequence ID" value="GGK60516.1"/>
    <property type="molecule type" value="Genomic_DNA"/>
</dbReference>
<evidence type="ECO:0000313" key="9">
    <source>
        <dbReference type="EMBL" id="GGK60516.1"/>
    </source>
</evidence>
<evidence type="ECO:0000256" key="7">
    <source>
        <dbReference type="ARBA" id="ARBA00023136"/>
    </source>
</evidence>
<feature type="transmembrane region" description="Helical" evidence="8">
    <location>
        <begin position="232"/>
        <end position="249"/>
    </location>
</feature>
<keyword evidence="10" id="KW-1185">Reference proteome</keyword>
<dbReference type="Pfam" id="PF02652">
    <property type="entry name" value="Lactate_perm"/>
    <property type="match status" value="2"/>
</dbReference>
<name>A0ABQ2F5I0_9MICO</name>
<evidence type="ECO:0000256" key="3">
    <source>
        <dbReference type="ARBA" id="ARBA00022448"/>
    </source>
</evidence>
<dbReference type="PANTHER" id="PTHR30003:SF0">
    <property type="entry name" value="GLYCOLATE PERMEASE GLCA-RELATED"/>
    <property type="match status" value="1"/>
</dbReference>
<keyword evidence="5 8" id="KW-0812">Transmembrane</keyword>
<gene>
    <name evidence="9" type="ORF">GCM10011509_06100</name>
</gene>
<feature type="transmembrane region" description="Helical" evidence="8">
    <location>
        <begin position="141"/>
        <end position="166"/>
    </location>
</feature>
<evidence type="ECO:0000256" key="2">
    <source>
        <dbReference type="ARBA" id="ARBA00010100"/>
    </source>
</evidence>
<comment type="function">
    <text evidence="8">Uptake of L-lactate across the membrane. Can also transport D-lactate and glycolate.</text>
</comment>
<evidence type="ECO:0000256" key="5">
    <source>
        <dbReference type="ARBA" id="ARBA00022692"/>
    </source>
</evidence>
<comment type="subcellular location">
    <subcellularLocation>
        <location evidence="1 8">Cell membrane</location>
        <topology evidence="1 8">Multi-pass membrane protein</topology>
    </subcellularLocation>
</comment>
<reference evidence="10" key="1">
    <citation type="journal article" date="2019" name="Int. J. Syst. Evol. Microbiol.">
        <title>The Global Catalogue of Microorganisms (GCM) 10K type strain sequencing project: providing services to taxonomists for standard genome sequencing and annotation.</title>
        <authorList>
            <consortium name="The Broad Institute Genomics Platform"/>
            <consortium name="The Broad Institute Genome Sequencing Center for Infectious Disease"/>
            <person name="Wu L."/>
            <person name="Ma J."/>
        </authorList>
    </citation>
    <scope>NUCLEOTIDE SEQUENCE [LARGE SCALE GENOMIC DNA]</scope>
    <source>
        <strain evidence="10">CGMCC 1.5362</strain>
    </source>
</reference>
<keyword evidence="4 8" id="KW-1003">Cell membrane</keyword>
<proteinExistence type="inferred from homology"/>
<keyword evidence="3 8" id="KW-0813">Transport</keyword>
<organism evidence="9 10">
    <name type="scientific">Ornithinimicrobium pekingense</name>
    <dbReference type="NCBI Taxonomy" id="384677"/>
    <lineage>
        <taxon>Bacteria</taxon>
        <taxon>Bacillati</taxon>
        <taxon>Actinomycetota</taxon>
        <taxon>Actinomycetes</taxon>
        <taxon>Micrococcales</taxon>
        <taxon>Ornithinimicrobiaceae</taxon>
        <taxon>Ornithinimicrobium</taxon>
    </lineage>
</organism>
<evidence type="ECO:0000256" key="1">
    <source>
        <dbReference type="ARBA" id="ARBA00004651"/>
    </source>
</evidence>
<dbReference type="PANTHER" id="PTHR30003">
    <property type="entry name" value="L-LACTATE PERMEASE"/>
    <property type="match status" value="1"/>
</dbReference>
<evidence type="ECO:0000256" key="6">
    <source>
        <dbReference type="ARBA" id="ARBA00022989"/>
    </source>
</evidence>
<feature type="transmembrane region" description="Helical" evidence="8">
    <location>
        <begin position="89"/>
        <end position="109"/>
    </location>
</feature>
<accession>A0ABQ2F5I0</accession>
<evidence type="ECO:0000256" key="4">
    <source>
        <dbReference type="ARBA" id="ARBA00022475"/>
    </source>
</evidence>
<evidence type="ECO:0000256" key="8">
    <source>
        <dbReference type="RuleBase" id="RU365092"/>
    </source>
</evidence>
<feature type="transmembrane region" description="Helical" evidence="8">
    <location>
        <begin position="293"/>
        <end position="312"/>
    </location>
</feature>
<dbReference type="Proteomes" id="UP000662111">
    <property type="component" value="Unassembled WGS sequence"/>
</dbReference>
<feature type="transmembrane region" description="Helical" evidence="8">
    <location>
        <begin position="455"/>
        <end position="474"/>
    </location>
</feature>
<feature type="transmembrane region" description="Helical" evidence="8">
    <location>
        <begin position="333"/>
        <end position="355"/>
    </location>
</feature>
<keyword evidence="6 8" id="KW-1133">Transmembrane helix</keyword>